<feature type="binding site" evidence="9">
    <location>
        <position position="130"/>
    </location>
    <ligand>
        <name>ATP</name>
        <dbReference type="ChEBI" id="CHEBI:30616"/>
    </ligand>
</feature>
<evidence type="ECO:0000313" key="12">
    <source>
        <dbReference type="EMBL" id="PRP89271.1"/>
    </source>
</evidence>
<dbReference type="PANTHER" id="PTHR24346">
    <property type="entry name" value="MAP/MICROTUBULE AFFINITY-REGULATING KINASE"/>
    <property type="match status" value="1"/>
</dbReference>
<name>A0A2P6NZ90_9EUKA</name>
<evidence type="ECO:0000259" key="11">
    <source>
        <dbReference type="PROSITE" id="PS50011"/>
    </source>
</evidence>
<dbReference type="Pfam" id="PF00069">
    <property type="entry name" value="Pkinase"/>
    <property type="match status" value="1"/>
</dbReference>
<dbReference type="InterPro" id="IPR000719">
    <property type="entry name" value="Prot_kinase_dom"/>
</dbReference>
<dbReference type="FunFam" id="3.30.200.20:FF:000003">
    <property type="entry name" value="Non-specific serine/threonine protein kinase"/>
    <property type="match status" value="1"/>
</dbReference>
<feature type="domain" description="Protein kinase" evidence="11">
    <location>
        <begin position="101"/>
        <end position="349"/>
    </location>
</feature>
<evidence type="ECO:0000313" key="13">
    <source>
        <dbReference type="Proteomes" id="UP000241769"/>
    </source>
</evidence>
<dbReference type="STRING" id="1890364.A0A2P6NZ90"/>
<comment type="catalytic activity">
    <reaction evidence="7">
        <text>L-threonyl-[protein] + ATP = O-phospho-L-threonyl-[protein] + ADP + H(+)</text>
        <dbReference type="Rhea" id="RHEA:46608"/>
        <dbReference type="Rhea" id="RHEA-COMP:11060"/>
        <dbReference type="Rhea" id="RHEA-COMP:11605"/>
        <dbReference type="ChEBI" id="CHEBI:15378"/>
        <dbReference type="ChEBI" id="CHEBI:30013"/>
        <dbReference type="ChEBI" id="CHEBI:30616"/>
        <dbReference type="ChEBI" id="CHEBI:61977"/>
        <dbReference type="ChEBI" id="CHEBI:456216"/>
        <dbReference type="EC" id="2.7.11.1"/>
    </reaction>
</comment>
<dbReference type="AlphaFoldDB" id="A0A2P6NZ90"/>
<evidence type="ECO:0000256" key="2">
    <source>
        <dbReference type="ARBA" id="ARBA00022527"/>
    </source>
</evidence>
<dbReference type="SMART" id="SM00220">
    <property type="entry name" value="S_TKc"/>
    <property type="match status" value="1"/>
</dbReference>
<accession>A0A2P6NZ90</accession>
<keyword evidence="5" id="KW-0418">Kinase</keyword>
<keyword evidence="6 9" id="KW-0067">ATP-binding</keyword>
<evidence type="ECO:0000256" key="7">
    <source>
        <dbReference type="ARBA" id="ARBA00047899"/>
    </source>
</evidence>
<dbReference type="PANTHER" id="PTHR24346:SF30">
    <property type="entry name" value="MATERNAL EMBRYONIC LEUCINE ZIPPER KINASE"/>
    <property type="match status" value="1"/>
</dbReference>
<dbReference type="Gene3D" id="1.10.510.10">
    <property type="entry name" value="Transferase(Phosphotransferase) domain 1"/>
    <property type="match status" value="1"/>
</dbReference>
<dbReference type="InterPro" id="IPR011009">
    <property type="entry name" value="Kinase-like_dom_sf"/>
</dbReference>
<dbReference type="PROSITE" id="PS50011">
    <property type="entry name" value="PROTEIN_KINASE_DOM"/>
    <property type="match status" value="1"/>
</dbReference>
<dbReference type="GO" id="GO:0005737">
    <property type="term" value="C:cytoplasm"/>
    <property type="evidence" value="ECO:0007669"/>
    <property type="project" value="TreeGrafter"/>
</dbReference>
<comment type="catalytic activity">
    <reaction evidence="8">
        <text>L-seryl-[protein] + ATP = O-phospho-L-seryl-[protein] + ADP + H(+)</text>
        <dbReference type="Rhea" id="RHEA:17989"/>
        <dbReference type="Rhea" id="RHEA-COMP:9863"/>
        <dbReference type="Rhea" id="RHEA-COMP:11604"/>
        <dbReference type="ChEBI" id="CHEBI:15378"/>
        <dbReference type="ChEBI" id="CHEBI:29999"/>
        <dbReference type="ChEBI" id="CHEBI:30616"/>
        <dbReference type="ChEBI" id="CHEBI:83421"/>
        <dbReference type="ChEBI" id="CHEBI:456216"/>
        <dbReference type="EC" id="2.7.11.1"/>
    </reaction>
</comment>
<dbReference type="GO" id="GO:0035556">
    <property type="term" value="P:intracellular signal transduction"/>
    <property type="evidence" value="ECO:0007669"/>
    <property type="project" value="TreeGrafter"/>
</dbReference>
<comment type="caution">
    <text evidence="12">The sequence shown here is derived from an EMBL/GenBank/DDBJ whole genome shotgun (WGS) entry which is preliminary data.</text>
</comment>
<gene>
    <name evidence="12" type="ORF">PROFUN_02145</name>
</gene>
<protein>
    <recommendedName>
        <fullName evidence="1">non-specific serine/threonine protein kinase</fullName>
        <ecNumber evidence="1">2.7.11.1</ecNumber>
    </recommendedName>
</protein>
<evidence type="ECO:0000256" key="3">
    <source>
        <dbReference type="ARBA" id="ARBA00022679"/>
    </source>
</evidence>
<comment type="similarity">
    <text evidence="10">Belongs to the protein kinase superfamily.</text>
</comment>
<dbReference type="PROSITE" id="PS00107">
    <property type="entry name" value="PROTEIN_KINASE_ATP"/>
    <property type="match status" value="1"/>
</dbReference>
<dbReference type="GO" id="GO:0005524">
    <property type="term" value="F:ATP binding"/>
    <property type="evidence" value="ECO:0007669"/>
    <property type="project" value="UniProtKB-UniRule"/>
</dbReference>
<evidence type="ECO:0000256" key="10">
    <source>
        <dbReference type="RuleBase" id="RU000304"/>
    </source>
</evidence>
<reference evidence="12 13" key="1">
    <citation type="journal article" date="2018" name="Genome Biol. Evol.">
        <title>Multiple Roots of Fruiting Body Formation in Amoebozoa.</title>
        <authorList>
            <person name="Hillmann F."/>
            <person name="Forbes G."/>
            <person name="Novohradska S."/>
            <person name="Ferling I."/>
            <person name="Riege K."/>
            <person name="Groth M."/>
            <person name="Westermann M."/>
            <person name="Marz M."/>
            <person name="Spaller T."/>
            <person name="Winckler T."/>
            <person name="Schaap P."/>
            <person name="Glockner G."/>
        </authorList>
    </citation>
    <scope>NUCLEOTIDE SEQUENCE [LARGE SCALE GENOMIC DNA]</scope>
    <source>
        <strain evidence="12 13">Jena</strain>
    </source>
</reference>
<dbReference type="EC" id="2.7.11.1" evidence="1"/>
<evidence type="ECO:0000256" key="1">
    <source>
        <dbReference type="ARBA" id="ARBA00012513"/>
    </source>
</evidence>
<evidence type="ECO:0000256" key="8">
    <source>
        <dbReference type="ARBA" id="ARBA00048679"/>
    </source>
</evidence>
<dbReference type="InterPro" id="IPR017441">
    <property type="entry name" value="Protein_kinase_ATP_BS"/>
</dbReference>
<dbReference type="InterPro" id="IPR008271">
    <property type="entry name" value="Ser/Thr_kinase_AS"/>
</dbReference>
<dbReference type="OrthoDB" id="193931at2759"/>
<dbReference type="EMBL" id="MDYQ01000004">
    <property type="protein sequence ID" value="PRP89271.1"/>
    <property type="molecule type" value="Genomic_DNA"/>
</dbReference>
<evidence type="ECO:0000256" key="5">
    <source>
        <dbReference type="ARBA" id="ARBA00022777"/>
    </source>
</evidence>
<dbReference type="InParanoid" id="A0A2P6NZ90"/>
<keyword evidence="4 9" id="KW-0547">Nucleotide-binding</keyword>
<keyword evidence="13" id="KW-1185">Reference proteome</keyword>
<evidence type="ECO:0000256" key="9">
    <source>
        <dbReference type="PROSITE-ProRule" id="PRU10141"/>
    </source>
</evidence>
<proteinExistence type="inferred from homology"/>
<evidence type="ECO:0000256" key="4">
    <source>
        <dbReference type="ARBA" id="ARBA00022741"/>
    </source>
</evidence>
<keyword evidence="3" id="KW-0808">Transferase</keyword>
<dbReference type="Proteomes" id="UP000241769">
    <property type="component" value="Unassembled WGS sequence"/>
</dbReference>
<evidence type="ECO:0000256" key="6">
    <source>
        <dbReference type="ARBA" id="ARBA00022840"/>
    </source>
</evidence>
<organism evidence="12 13">
    <name type="scientific">Planoprotostelium fungivorum</name>
    <dbReference type="NCBI Taxonomy" id="1890364"/>
    <lineage>
        <taxon>Eukaryota</taxon>
        <taxon>Amoebozoa</taxon>
        <taxon>Evosea</taxon>
        <taxon>Variosea</taxon>
        <taxon>Cavosteliida</taxon>
        <taxon>Cavosteliaceae</taxon>
        <taxon>Planoprotostelium</taxon>
    </lineage>
</organism>
<dbReference type="SUPFAM" id="SSF56112">
    <property type="entry name" value="Protein kinase-like (PK-like)"/>
    <property type="match status" value="1"/>
</dbReference>
<keyword evidence="2 10" id="KW-0723">Serine/threonine-protein kinase</keyword>
<sequence length="381" mass="42343">MGKLAPKWDDHLQPSNYTEAIHESSISVGSNLHLSPAVVFISSPFRLIAARLHALLISQRHGCGRGKGTLGPRLTNTTHDTKTNTKNMVESRENEKNIGDYRIGRTIGTGGYANVKLGVHKTTGQKVALKLMSHDQLDSERLSLIKKEISIHSKIDHPHIVKVLDVIESESLTCLVLEYVEGKDLLDTLDDYPDAKAARIITQIASAIKYMHENGFVHRDIKLENIVVSKDGTCKLIDFGMAAEWNEKKALKTPCGSIFYAAPELMLGREYLGPKTDVWALGVLLYCMLTGSIPWAGDDNNQQIEHVLRGQWTPIHGASISMTSLLGGCLTVEEDTRLGILDVLEHEWLSSHRELKSPSRRKVVKRNYSGTVKDLVKKILN</sequence>
<dbReference type="GO" id="GO:0004674">
    <property type="term" value="F:protein serine/threonine kinase activity"/>
    <property type="evidence" value="ECO:0007669"/>
    <property type="project" value="UniProtKB-KW"/>
</dbReference>
<dbReference type="FunFam" id="1.10.510.10:FF:000571">
    <property type="entry name" value="Maternal embryonic leucine zipper kinase"/>
    <property type="match status" value="1"/>
</dbReference>
<dbReference type="PROSITE" id="PS00108">
    <property type="entry name" value="PROTEIN_KINASE_ST"/>
    <property type="match status" value="1"/>
</dbReference>